<dbReference type="InterPro" id="IPR016162">
    <property type="entry name" value="Ald_DH_N"/>
</dbReference>
<dbReference type="OrthoDB" id="310895at2759"/>
<dbReference type="InterPro" id="IPR015590">
    <property type="entry name" value="Aldehyde_DH_dom"/>
</dbReference>
<dbReference type="InterPro" id="IPR016163">
    <property type="entry name" value="Ald_DH_C"/>
</dbReference>
<dbReference type="PANTHER" id="PTHR43353">
    <property type="entry name" value="SUCCINATE-SEMIALDEHYDE DEHYDROGENASE, MITOCHONDRIAL"/>
    <property type="match status" value="1"/>
</dbReference>
<dbReference type="GO" id="GO:0009450">
    <property type="term" value="P:gamma-aminobutyric acid catabolic process"/>
    <property type="evidence" value="ECO:0007669"/>
    <property type="project" value="TreeGrafter"/>
</dbReference>
<reference evidence="3 4" key="1">
    <citation type="journal article" date="2012" name="PLoS Pathog.">
        <title>Comparative pathogenomics reveals horizontally acquired novel virulence genes in fungi infecting cereal hosts.</title>
        <authorList>
            <person name="Gardiner D.M."/>
            <person name="McDonald M.C."/>
            <person name="Covarelli L."/>
            <person name="Solomon P.S."/>
            <person name="Rusu A.G."/>
            <person name="Marshall M."/>
            <person name="Kazan K."/>
            <person name="Chakraborty S."/>
            <person name="McDonald B.A."/>
            <person name="Manners J.M."/>
        </authorList>
    </citation>
    <scope>NUCLEOTIDE SEQUENCE [LARGE SCALE GENOMIC DNA]</scope>
    <source>
        <strain evidence="3 4">CS3096</strain>
    </source>
</reference>
<dbReference type="PANTHER" id="PTHR43353:SF6">
    <property type="entry name" value="CYTOPLASMIC ALDEHYDE DEHYDROGENASE (EUROFUNG)"/>
    <property type="match status" value="1"/>
</dbReference>
<accession>K3UKE3</accession>
<dbReference type="eggNOG" id="KOG2450">
    <property type="taxonomic scope" value="Eukaryota"/>
</dbReference>
<dbReference type="InterPro" id="IPR050740">
    <property type="entry name" value="Aldehyde_DH_Superfamily"/>
</dbReference>
<organism evidence="3 4">
    <name type="scientific">Fusarium pseudograminearum (strain CS3096)</name>
    <name type="common">Wheat and barley crown-rot fungus</name>
    <dbReference type="NCBI Taxonomy" id="1028729"/>
    <lineage>
        <taxon>Eukaryota</taxon>
        <taxon>Fungi</taxon>
        <taxon>Dikarya</taxon>
        <taxon>Ascomycota</taxon>
        <taxon>Pezizomycotina</taxon>
        <taxon>Sordariomycetes</taxon>
        <taxon>Hypocreomycetidae</taxon>
        <taxon>Hypocreales</taxon>
        <taxon>Nectriaceae</taxon>
        <taxon>Fusarium</taxon>
    </lineage>
</organism>
<proteinExistence type="predicted"/>
<dbReference type="Pfam" id="PF00171">
    <property type="entry name" value="Aldedh"/>
    <property type="match status" value="1"/>
</dbReference>
<sequence length="493" mass="53542">MGNKSYSTIVPDSRVAKNTTVPLIISGKDIVTGTSFPKIGPLENKEIWQVASASIADARFAADAAQRAFPQWSATKASQRRDIFLRAADVMERRRDELADIIRQELGANEQFQNFMLDVTIEGLRDTAGRIAGACTGTLPDSNHDGMRAMVQKRPYGVALGIAPWNAPFHLGVRSISFALAVGNTAIFKGSELSPKCHWAIVDVFREAGLPNGCLNLIFHKPEDAPLITEALIAHPAIKHINFTGSTQVGSIISIEAAKHLKPILMELGGKGNALVLKDANLEVAATQCAMGAFFNAGQVCMSTERILVHEAVAEDFLELLKSKVQKLYGSVQDIPIVITEASATRNRRLIEDAISRGAEKVDLALMDGECEAVPTHMQPVVLRGVDKTMQIYSGESFGPSVSVYTLSNESAIIEIANDTEYGLTCSIFSEDLGSAFRVADQIESGAVHINSMTVHDEYTLPHGGVKKSGFGRFNGYQGMDEFLYTKSITWMH</sequence>
<dbReference type="SUPFAM" id="SSF53720">
    <property type="entry name" value="ALDH-like"/>
    <property type="match status" value="1"/>
</dbReference>
<dbReference type="InterPro" id="IPR016161">
    <property type="entry name" value="Ald_DH/histidinol_DH"/>
</dbReference>
<comment type="caution">
    <text evidence="3">The sequence shown here is derived from an EMBL/GenBank/DDBJ whole genome shotgun (WGS) entry which is preliminary data.</text>
</comment>
<dbReference type="Proteomes" id="UP000007978">
    <property type="component" value="Chromosome 4"/>
</dbReference>
<dbReference type="AlphaFoldDB" id="K3UKE3"/>
<dbReference type="GO" id="GO:0004777">
    <property type="term" value="F:succinate-semialdehyde dehydrogenase (NAD+) activity"/>
    <property type="evidence" value="ECO:0007669"/>
    <property type="project" value="TreeGrafter"/>
</dbReference>
<keyword evidence="4" id="KW-1185">Reference proteome</keyword>
<evidence type="ECO:0000259" key="2">
    <source>
        <dbReference type="Pfam" id="PF00171"/>
    </source>
</evidence>
<dbReference type="Gene3D" id="3.40.309.10">
    <property type="entry name" value="Aldehyde Dehydrogenase, Chain A, domain 2"/>
    <property type="match status" value="1"/>
</dbReference>
<dbReference type="EMBL" id="AFNW01000192">
    <property type="protein sequence ID" value="EKJ72496.1"/>
    <property type="molecule type" value="Genomic_DNA"/>
</dbReference>
<dbReference type="CDD" id="cd07105">
    <property type="entry name" value="ALDH_SaliADH"/>
    <property type="match status" value="1"/>
</dbReference>
<feature type="domain" description="Aldehyde dehydrogenase" evidence="2">
    <location>
        <begin position="35"/>
        <end position="489"/>
    </location>
</feature>
<dbReference type="Gene3D" id="3.40.605.10">
    <property type="entry name" value="Aldehyde Dehydrogenase, Chain A, domain 1"/>
    <property type="match status" value="1"/>
</dbReference>
<name>K3UKE3_FUSPC</name>
<keyword evidence="1" id="KW-0560">Oxidoreductase</keyword>
<evidence type="ECO:0000256" key="1">
    <source>
        <dbReference type="ARBA" id="ARBA00023002"/>
    </source>
</evidence>
<dbReference type="KEGG" id="fpu:FPSE_07377"/>
<dbReference type="GeneID" id="20365995"/>
<gene>
    <name evidence="3" type="ORF">FPSE_07377</name>
</gene>
<dbReference type="HOGENOM" id="CLU_005391_1_0_1"/>
<protein>
    <recommendedName>
        <fullName evidence="2">Aldehyde dehydrogenase domain-containing protein</fullName>
    </recommendedName>
</protein>
<evidence type="ECO:0000313" key="4">
    <source>
        <dbReference type="Proteomes" id="UP000007978"/>
    </source>
</evidence>
<evidence type="ECO:0000313" key="3">
    <source>
        <dbReference type="EMBL" id="EKJ72496.1"/>
    </source>
</evidence>
<dbReference type="RefSeq" id="XP_009258770.1">
    <property type="nucleotide sequence ID" value="XM_009260495.1"/>
</dbReference>